<keyword evidence="2" id="KW-1133">Transmembrane helix</keyword>
<proteinExistence type="predicted"/>
<organism evidence="3 4">
    <name type="scientific">Naematelia encephala</name>
    <dbReference type="NCBI Taxonomy" id="71784"/>
    <lineage>
        <taxon>Eukaryota</taxon>
        <taxon>Fungi</taxon>
        <taxon>Dikarya</taxon>
        <taxon>Basidiomycota</taxon>
        <taxon>Agaricomycotina</taxon>
        <taxon>Tremellomycetes</taxon>
        <taxon>Tremellales</taxon>
        <taxon>Naemateliaceae</taxon>
        <taxon>Naematelia</taxon>
    </lineage>
</organism>
<keyword evidence="2" id="KW-0472">Membrane</keyword>
<evidence type="ECO:0000256" key="2">
    <source>
        <dbReference type="SAM" id="Phobius"/>
    </source>
</evidence>
<evidence type="ECO:0000256" key="1">
    <source>
        <dbReference type="SAM" id="MobiDB-lite"/>
    </source>
</evidence>
<gene>
    <name evidence="3" type="ORF">BCR39DRAFT_262765</name>
</gene>
<dbReference type="AlphaFoldDB" id="A0A1Y2AVL8"/>
<feature type="transmembrane region" description="Helical" evidence="2">
    <location>
        <begin position="45"/>
        <end position="66"/>
    </location>
</feature>
<accession>A0A1Y2AVL8</accession>
<keyword evidence="4" id="KW-1185">Reference proteome</keyword>
<keyword evidence="2" id="KW-0812">Transmembrane</keyword>
<dbReference type="Proteomes" id="UP000193986">
    <property type="component" value="Unassembled WGS sequence"/>
</dbReference>
<evidence type="ECO:0000313" key="4">
    <source>
        <dbReference type="Proteomes" id="UP000193986"/>
    </source>
</evidence>
<comment type="caution">
    <text evidence="3">The sequence shown here is derived from an EMBL/GenBank/DDBJ whole genome shotgun (WGS) entry which is preliminary data.</text>
</comment>
<reference evidence="3 4" key="1">
    <citation type="submission" date="2016-07" db="EMBL/GenBank/DDBJ databases">
        <title>Pervasive Adenine N6-methylation of Active Genes in Fungi.</title>
        <authorList>
            <consortium name="DOE Joint Genome Institute"/>
            <person name="Mondo S.J."/>
            <person name="Dannebaum R.O."/>
            <person name="Kuo R.C."/>
            <person name="Labutti K."/>
            <person name="Haridas S."/>
            <person name="Kuo A."/>
            <person name="Salamov A."/>
            <person name="Ahrendt S.R."/>
            <person name="Lipzen A."/>
            <person name="Sullivan W."/>
            <person name="Andreopoulos W.B."/>
            <person name="Clum A."/>
            <person name="Lindquist E."/>
            <person name="Daum C."/>
            <person name="Ramamoorthy G.K."/>
            <person name="Gryganskyi A."/>
            <person name="Culley D."/>
            <person name="Magnuson J.K."/>
            <person name="James T.Y."/>
            <person name="O'Malley M.A."/>
            <person name="Stajich J.E."/>
            <person name="Spatafora J.W."/>
            <person name="Visel A."/>
            <person name="Grigoriev I.V."/>
        </authorList>
    </citation>
    <scope>NUCLEOTIDE SEQUENCE [LARGE SCALE GENOMIC DNA]</scope>
    <source>
        <strain evidence="3 4">68-887.2</strain>
    </source>
</reference>
<sequence>MPALNGRPDINMQRRGCAYHLGDTNGGTYNSDGSKCSVISSEDKIYIAAAAAFCGIVLLGLAVVYIRKYLRSRQSAKVLRHLPERPMSMMGTPLISVNSRFASSLSSLRGDTANFPLSTSPAELDSGSSDSHASSSLLSPSSENFHFPILSADGHLLPPPPASTRRSWLVVSEADASTRPLPSPPLPTSIVSPIPQTPKRFSYQPARSSSPSPERPEDTIGLYPGVEIRQDGSVEILRDDYLESHDTANVPAYRPAASSYHPSVAPQKALFYRSFSAEGEDIVT</sequence>
<feature type="region of interest" description="Disordered" evidence="1">
    <location>
        <begin position="177"/>
        <end position="218"/>
    </location>
</feature>
<name>A0A1Y2AVL8_9TREE</name>
<dbReference type="OrthoDB" id="2563149at2759"/>
<dbReference type="EMBL" id="MCFC01000049">
    <property type="protein sequence ID" value="ORY26277.1"/>
    <property type="molecule type" value="Genomic_DNA"/>
</dbReference>
<evidence type="ECO:0000313" key="3">
    <source>
        <dbReference type="EMBL" id="ORY26277.1"/>
    </source>
</evidence>
<protein>
    <submittedName>
        <fullName evidence="3">Uncharacterized protein</fullName>
    </submittedName>
</protein>
<dbReference type="InParanoid" id="A0A1Y2AVL8"/>